<dbReference type="Pfam" id="PF21634">
    <property type="entry name" value="MOV-10_beta-barrel"/>
    <property type="match status" value="1"/>
</dbReference>
<evidence type="ECO:0000256" key="1">
    <source>
        <dbReference type="ARBA" id="ARBA00004496"/>
    </source>
</evidence>
<evidence type="ECO:0000256" key="9">
    <source>
        <dbReference type="ARBA" id="ARBA00047984"/>
    </source>
</evidence>
<evidence type="ECO:0000313" key="13">
    <source>
        <dbReference type="EMBL" id="CAH0405267.1"/>
    </source>
</evidence>
<dbReference type="InterPro" id="IPR027417">
    <property type="entry name" value="P-loop_NTPase"/>
</dbReference>
<dbReference type="Gene3D" id="3.40.50.300">
    <property type="entry name" value="P-loop containing nucleotide triphosphate hydrolases"/>
    <property type="match status" value="2"/>
</dbReference>
<name>A0ABN8B6Z2_CHISP</name>
<evidence type="ECO:0000256" key="6">
    <source>
        <dbReference type="ARBA" id="ARBA00022801"/>
    </source>
</evidence>
<keyword evidence="5" id="KW-0547">Nucleotide-binding</keyword>
<dbReference type="CDD" id="cd18078">
    <property type="entry name" value="DEXXQc_Mov10L1"/>
    <property type="match status" value="1"/>
</dbReference>
<evidence type="ECO:0000256" key="8">
    <source>
        <dbReference type="ARBA" id="ARBA00022840"/>
    </source>
</evidence>
<dbReference type="SUPFAM" id="SSF52540">
    <property type="entry name" value="P-loop containing nucleoside triphosphate hydrolases"/>
    <property type="match status" value="1"/>
</dbReference>
<evidence type="ECO:0000259" key="12">
    <source>
        <dbReference type="Pfam" id="PF21634"/>
    </source>
</evidence>
<evidence type="ECO:0000256" key="4">
    <source>
        <dbReference type="ARBA" id="ARBA00022490"/>
    </source>
</evidence>
<dbReference type="Pfam" id="PF13087">
    <property type="entry name" value="AAA_12"/>
    <property type="match status" value="1"/>
</dbReference>
<feature type="domain" description="DNA2/NAM7 helicase-like C-terminal" evidence="11">
    <location>
        <begin position="894"/>
        <end position="1092"/>
    </location>
</feature>
<evidence type="ECO:0000313" key="14">
    <source>
        <dbReference type="Proteomes" id="UP001153292"/>
    </source>
</evidence>
<dbReference type="Proteomes" id="UP001153292">
    <property type="component" value="Chromosome 4"/>
</dbReference>
<accession>A0ABN8B6Z2</accession>
<evidence type="ECO:0000256" key="3">
    <source>
        <dbReference type="ARBA" id="ARBA00012552"/>
    </source>
</evidence>
<dbReference type="EC" id="3.6.4.13" evidence="3"/>
<dbReference type="InterPro" id="IPR041677">
    <property type="entry name" value="DNA2/NAM7_AAA_11"/>
</dbReference>
<dbReference type="InterPro" id="IPR041679">
    <property type="entry name" value="DNA2/NAM7-like_C"/>
</dbReference>
<gene>
    <name evidence="13" type="ORF">CHILSU_LOCUS8626</name>
</gene>
<evidence type="ECO:0000256" key="7">
    <source>
        <dbReference type="ARBA" id="ARBA00022806"/>
    </source>
</evidence>
<feature type="domain" description="DNA2/NAM7 helicase helicase" evidence="10">
    <location>
        <begin position="789"/>
        <end position="867"/>
    </location>
</feature>
<dbReference type="PANTHER" id="PTHR45418:SF1">
    <property type="entry name" value="CANCER_TESTIS ANTIGEN 55"/>
    <property type="match status" value="1"/>
</dbReference>
<evidence type="ECO:0000259" key="10">
    <source>
        <dbReference type="Pfam" id="PF13086"/>
    </source>
</evidence>
<comment type="subcellular location">
    <subcellularLocation>
        <location evidence="1">Cytoplasm</location>
    </subcellularLocation>
</comment>
<evidence type="ECO:0000256" key="2">
    <source>
        <dbReference type="ARBA" id="ARBA00005601"/>
    </source>
</evidence>
<dbReference type="InterPro" id="IPR049080">
    <property type="entry name" value="MOV-10-like_beta-barrel"/>
</dbReference>
<dbReference type="Pfam" id="PF13086">
    <property type="entry name" value="AAA_11"/>
    <property type="match status" value="2"/>
</dbReference>
<feature type="domain" description="DNA2/NAM7 helicase helicase" evidence="10">
    <location>
        <begin position="664"/>
        <end position="765"/>
    </location>
</feature>
<evidence type="ECO:0000256" key="5">
    <source>
        <dbReference type="ARBA" id="ARBA00022741"/>
    </source>
</evidence>
<keyword evidence="7" id="KW-0347">Helicase</keyword>
<keyword evidence="8" id="KW-0067">ATP-binding</keyword>
<evidence type="ECO:0000259" key="11">
    <source>
        <dbReference type="Pfam" id="PF13087"/>
    </source>
</evidence>
<feature type="domain" description="Helicase MOV-10-like beta-barrel" evidence="12">
    <location>
        <begin position="531"/>
        <end position="604"/>
    </location>
</feature>
<dbReference type="PANTHER" id="PTHR45418">
    <property type="entry name" value="CANCER/TESTIS ANTIGEN 55"/>
    <property type="match status" value="1"/>
</dbReference>
<keyword evidence="6" id="KW-0378">Hydrolase</keyword>
<keyword evidence="4" id="KW-0963">Cytoplasm</keyword>
<reference evidence="13" key="1">
    <citation type="submission" date="2021-12" db="EMBL/GenBank/DDBJ databases">
        <authorList>
            <person name="King R."/>
        </authorList>
    </citation>
    <scope>NUCLEOTIDE SEQUENCE</scope>
</reference>
<dbReference type="CDD" id="cd18808">
    <property type="entry name" value="SF1_C_Upf1"/>
    <property type="match status" value="1"/>
</dbReference>
<comment type="catalytic activity">
    <reaction evidence="9">
        <text>ATP + H2O = ADP + phosphate + H(+)</text>
        <dbReference type="Rhea" id="RHEA:13065"/>
        <dbReference type="ChEBI" id="CHEBI:15377"/>
        <dbReference type="ChEBI" id="CHEBI:15378"/>
        <dbReference type="ChEBI" id="CHEBI:30616"/>
        <dbReference type="ChEBI" id="CHEBI:43474"/>
        <dbReference type="ChEBI" id="CHEBI:456216"/>
        <dbReference type="EC" id="3.6.4.13"/>
    </reaction>
</comment>
<keyword evidence="14" id="KW-1185">Reference proteome</keyword>
<dbReference type="InterPro" id="IPR047187">
    <property type="entry name" value="SF1_C_Upf1"/>
</dbReference>
<organism evidence="13 14">
    <name type="scientific">Chilo suppressalis</name>
    <name type="common">Asiatic rice borer moth</name>
    <dbReference type="NCBI Taxonomy" id="168631"/>
    <lineage>
        <taxon>Eukaryota</taxon>
        <taxon>Metazoa</taxon>
        <taxon>Ecdysozoa</taxon>
        <taxon>Arthropoda</taxon>
        <taxon>Hexapoda</taxon>
        <taxon>Insecta</taxon>
        <taxon>Pterygota</taxon>
        <taxon>Neoptera</taxon>
        <taxon>Endopterygota</taxon>
        <taxon>Lepidoptera</taxon>
        <taxon>Glossata</taxon>
        <taxon>Ditrysia</taxon>
        <taxon>Pyraloidea</taxon>
        <taxon>Crambidae</taxon>
        <taxon>Crambinae</taxon>
        <taxon>Chilo</taxon>
    </lineage>
</organism>
<comment type="similarity">
    <text evidence="2">Belongs to the DNA2/NAM7 helicase family. SDE3 subfamily.</text>
</comment>
<proteinExistence type="inferred from homology"/>
<dbReference type="EMBL" id="OU963897">
    <property type="protein sequence ID" value="CAH0405267.1"/>
    <property type="molecule type" value="Genomic_DNA"/>
</dbReference>
<sequence length="1125" mass="128808">MFSFVKSLFSNFLYNEKDDGGEDYNKEDFLADQLVELEALSFDEQKYDNNDFEKSDIPRDAKCFERTGIITYMSDNDYILIDGMLHFDISTCSVNVKINDKVLYLAYCDPNDRIVVVRILENQGISWGEEEFVEENNFDVIQHVIVGEVEQRQERFVYIKDSDLKFSLDNVISTLVPIKGDWLELNCKVQWDENKPHDISSAQVLEVLSIQALRSKSKNAVITEWLGDHGIVDRHIYFNRECLENNIEPQVGAKVIVDIIESNQGSYTWRATKLAITDSATAVDTQSSKLDEVEQSLIMEKERNIDISFPLKFDNIDIQKTAQMKLVVTNNSNEIQIINKWIMLSRKRDSQVNIEPLLTRPRRLNPKASFIFTVSCHPKFLGNAKECLIIMFKGFQAKRFIEMKIISDSFSLGTIRNENNFVKAEHEKIDLLKKIRRNDNHAFVPGVKPCKPPAFIPVRIGNFPVPQKIWSAILGNSEQALWSSEYDKIINRIEDALPCLTQELHINNYIDKWHTLLYMEEVQTNINMRKYDMSKVFLIRCQEYLGIEIKDLAEQRPSLIKGDRVVVKDEWNTNTPLYEGFIHLIKGDLVLMKFDQRFHETYMGSDVSIEFHNSRSVYRRSHQAINLSLSNLGTNVLFPCRVTPRPSQIPAEKMDQIQWFNNSLNKGQKAAVLNILAGECRPLPYCIFGPPGTGKTVTVIETILQILTSMPDSRILVATPSNSAANLVTERLLKYQHLIYNSIIRLIAHYLVDSENIPEIIKPFCATLDLSTEDTSKSRHVVRDGINLQCQKTFIGRHRVTIGTCHCLGTLAQMGLPKGHFTHVIVDEAGQATEPEIMIPMTFIDKENGQIILAGDPMQLGPVIMSKYCTEFGMNESYLSRILKTFPYQRDFSAFENGYDKRVITKLTDNYRSLAEVLTLPSQMFYDASLVAKIDRTQPWISNLIELFGNMFDKSDTKTGGIYVYGIRGCNTRSQDSPSWYNPQEASMVALTTCKLYKNKVNPDDIGVITPYIAQIKYLKLVFEAMGLPQPKIGTVEDFQGQERPIILISTVRSTEAYLLEDQRHTLGFVKNPKRLNVALTRAQVIAILFCDPHLLCKDILWNKIITQSVNDDKYMGCDLPYHLQ</sequence>
<protein>
    <recommendedName>
        <fullName evidence="3">RNA helicase</fullName>
        <ecNumber evidence="3">3.6.4.13</ecNumber>
    </recommendedName>
</protein>